<dbReference type="GO" id="GO:0005886">
    <property type="term" value="C:plasma membrane"/>
    <property type="evidence" value="ECO:0007669"/>
    <property type="project" value="UniProtKB-SubCell"/>
</dbReference>
<dbReference type="KEGG" id="byl:A4V09_09110"/>
<keyword evidence="3" id="KW-1003">Cell membrane</keyword>
<proteinExistence type="predicted"/>
<evidence type="ECO:0000256" key="7">
    <source>
        <dbReference type="SAM" id="Phobius"/>
    </source>
</evidence>
<evidence type="ECO:0000256" key="6">
    <source>
        <dbReference type="ARBA" id="ARBA00023136"/>
    </source>
</evidence>
<dbReference type="Proteomes" id="UP000092574">
    <property type="component" value="Chromosome"/>
</dbReference>
<dbReference type="PANTHER" id="PTHR43124">
    <property type="entry name" value="PURINE EFFLUX PUMP PBUE"/>
    <property type="match status" value="1"/>
</dbReference>
<dbReference type="Pfam" id="PF07690">
    <property type="entry name" value="MFS_1"/>
    <property type="match status" value="1"/>
</dbReference>
<evidence type="ECO:0000259" key="8">
    <source>
        <dbReference type="PROSITE" id="PS50850"/>
    </source>
</evidence>
<evidence type="ECO:0000256" key="1">
    <source>
        <dbReference type="ARBA" id="ARBA00004651"/>
    </source>
</evidence>
<comment type="subcellular location">
    <subcellularLocation>
        <location evidence="1">Cell membrane</location>
        <topology evidence="1">Multi-pass membrane protein</topology>
    </subcellularLocation>
</comment>
<dbReference type="STRING" id="1796616.A4V09_09110"/>
<dbReference type="EMBL" id="CP015405">
    <property type="protein sequence ID" value="ANU75907.1"/>
    <property type="molecule type" value="Genomic_DNA"/>
</dbReference>
<accession>A0A1C7I8C6</accession>
<feature type="transmembrane region" description="Helical" evidence="7">
    <location>
        <begin position="134"/>
        <end position="154"/>
    </location>
</feature>
<dbReference type="InterPro" id="IPR011701">
    <property type="entry name" value="MFS"/>
</dbReference>
<feature type="transmembrane region" description="Helical" evidence="7">
    <location>
        <begin position="204"/>
        <end position="223"/>
    </location>
</feature>
<keyword evidence="4 7" id="KW-0812">Transmembrane</keyword>
<evidence type="ECO:0000256" key="2">
    <source>
        <dbReference type="ARBA" id="ARBA00022448"/>
    </source>
</evidence>
<evidence type="ECO:0000256" key="3">
    <source>
        <dbReference type="ARBA" id="ARBA00022475"/>
    </source>
</evidence>
<dbReference type="OrthoDB" id="2963740at2"/>
<feature type="transmembrane region" description="Helical" evidence="7">
    <location>
        <begin position="76"/>
        <end position="101"/>
    </location>
</feature>
<feature type="transmembrane region" description="Helical" evidence="7">
    <location>
        <begin position="166"/>
        <end position="183"/>
    </location>
</feature>
<sequence length="391" mass="41481">MSTSKNQVGLKETIAILSLYFISMGFTVVTPAMAKLAAAFPDNNFSLISTMPTLFVVFATLWAGTVAGKKVKYRTLALTGCIIFTVSGTLPAIVGGSFAFILVTRALVGIGLGLMAPLGNALIIGLYEGQKQAAYLGYGTLLMNGGGIVLQMLGGALADMGWKTTFFGHLLGIISIVCLIFLPEPAKAPVQPETNGKPAAKDKISPFVYAIAILFLLFNVLNYPVMLNMSLMFEMKGAGGATMAATALSLYTVAGCVAGFLFGTIFKMMKRFCLPIAFFLWAIGAYCIYIGKTMAVMSAGTILIGFAFSVIMPAAFTLVGMRTPPSTVAIGTSIIMALMNLGGFLSSFWLSLLKTICGENIYSPLLVETVVIAVLGVVFLIYNPFPKHTEQ</sequence>
<dbReference type="GO" id="GO:0022857">
    <property type="term" value="F:transmembrane transporter activity"/>
    <property type="evidence" value="ECO:0007669"/>
    <property type="project" value="InterPro"/>
</dbReference>
<dbReference type="AlphaFoldDB" id="A0A1C7I8C6"/>
<keyword evidence="10" id="KW-1185">Reference proteome</keyword>
<feature type="transmembrane region" description="Helical" evidence="7">
    <location>
        <begin position="12"/>
        <end position="33"/>
    </location>
</feature>
<keyword evidence="5 7" id="KW-1133">Transmembrane helix</keyword>
<dbReference type="Gene3D" id="1.20.1250.20">
    <property type="entry name" value="MFS general substrate transporter like domains"/>
    <property type="match status" value="1"/>
</dbReference>
<dbReference type="PROSITE" id="PS50850">
    <property type="entry name" value="MFS"/>
    <property type="match status" value="1"/>
</dbReference>
<gene>
    <name evidence="9" type="ORF">A4V09_09110</name>
</gene>
<keyword evidence="2" id="KW-0813">Transport</keyword>
<protein>
    <submittedName>
        <fullName evidence="9">MFS transporter</fullName>
    </submittedName>
</protein>
<feature type="transmembrane region" description="Helical" evidence="7">
    <location>
        <begin position="328"/>
        <end position="349"/>
    </location>
</feature>
<name>A0A1C7I8C6_9FIRM</name>
<dbReference type="SUPFAM" id="SSF103473">
    <property type="entry name" value="MFS general substrate transporter"/>
    <property type="match status" value="1"/>
</dbReference>
<dbReference type="PANTHER" id="PTHR43124:SF3">
    <property type="entry name" value="CHLORAMPHENICOL EFFLUX PUMP RV0191"/>
    <property type="match status" value="1"/>
</dbReference>
<evidence type="ECO:0000256" key="5">
    <source>
        <dbReference type="ARBA" id="ARBA00022989"/>
    </source>
</evidence>
<keyword evidence="6 7" id="KW-0472">Membrane</keyword>
<organism evidence="9 10">
    <name type="scientific">Blautia pseudococcoides</name>
    <dbReference type="NCBI Taxonomy" id="1796616"/>
    <lineage>
        <taxon>Bacteria</taxon>
        <taxon>Bacillati</taxon>
        <taxon>Bacillota</taxon>
        <taxon>Clostridia</taxon>
        <taxon>Lachnospirales</taxon>
        <taxon>Lachnospiraceae</taxon>
        <taxon>Blautia</taxon>
    </lineage>
</organism>
<feature type="transmembrane region" description="Helical" evidence="7">
    <location>
        <begin position="107"/>
        <end position="127"/>
    </location>
</feature>
<dbReference type="RefSeq" id="WP_065542087.1">
    <property type="nucleotide sequence ID" value="NZ_CP015405.2"/>
</dbReference>
<feature type="transmembrane region" description="Helical" evidence="7">
    <location>
        <begin position="243"/>
        <end position="265"/>
    </location>
</feature>
<evidence type="ECO:0000313" key="10">
    <source>
        <dbReference type="Proteomes" id="UP000092574"/>
    </source>
</evidence>
<evidence type="ECO:0000256" key="4">
    <source>
        <dbReference type="ARBA" id="ARBA00022692"/>
    </source>
</evidence>
<feature type="transmembrane region" description="Helical" evidence="7">
    <location>
        <begin position="45"/>
        <end position="64"/>
    </location>
</feature>
<reference evidence="9" key="1">
    <citation type="submission" date="2017-04" db="EMBL/GenBank/DDBJ databases">
        <title>Complete Genome Sequences of Twelve Strains of a Stable Defined Moderately Diverse Mouse Microbiota 2 (sDMDMm2).</title>
        <authorList>
            <person name="Uchimura Y."/>
            <person name="Wyss M."/>
            <person name="Brugiroux S."/>
            <person name="Limenitakis J.P."/>
            <person name="Stecher B."/>
            <person name="McCoy K.D."/>
            <person name="Macpherson A.J."/>
        </authorList>
    </citation>
    <scope>NUCLEOTIDE SEQUENCE</scope>
    <source>
        <strain evidence="9">YL58</strain>
    </source>
</reference>
<dbReference type="InterPro" id="IPR050189">
    <property type="entry name" value="MFS_Efflux_Transporters"/>
</dbReference>
<dbReference type="InterPro" id="IPR020846">
    <property type="entry name" value="MFS_dom"/>
</dbReference>
<dbReference type="InterPro" id="IPR036259">
    <property type="entry name" value="MFS_trans_sf"/>
</dbReference>
<feature type="transmembrane region" description="Helical" evidence="7">
    <location>
        <begin position="272"/>
        <end position="291"/>
    </location>
</feature>
<feature type="domain" description="Major facilitator superfamily (MFS) profile" evidence="8">
    <location>
        <begin position="1"/>
        <end position="387"/>
    </location>
</feature>
<evidence type="ECO:0000313" key="9">
    <source>
        <dbReference type="EMBL" id="ANU75907.1"/>
    </source>
</evidence>
<feature type="transmembrane region" description="Helical" evidence="7">
    <location>
        <begin position="297"/>
        <end position="321"/>
    </location>
</feature>
<feature type="transmembrane region" description="Helical" evidence="7">
    <location>
        <begin position="361"/>
        <end position="382"/>
    </location>
</feature>